<evidence type="ECO:0000256" key="12">
    <source>
        <dbReference type="ARBA" id="ARBA00023235"/>
    </source>
</evidence>
<keyword evidence="3" id="KW-0444">Lipid biosynthesis</keyword>
<evidence type="ECO:0000313" key="16">
    <source>
        <dbReference type="EMBL" id="KAJ1924990.1"/>
    </source>
</evidence>
<dbReference type="AlphaFoldDB" id="A0A9W8AF59"/>
<name>A0A9W8AF59_9FUNG</name>
<dbReference type="InterPro" id="IPR007905">
    <property type="entry name" value="EBP"/>
</dbReference>
<evidence type="ECO:0000256" key="14">
    <source>
        <dbReference type="SAM" id="Phobius"/>
    </source>
</evidence>
<evidence type="ECO:0000256" key="8">
    <source>
        <dbReference type="ARBA" id="ARBA00023098"/>
    </source>
</evidence>
<feature type="transmembrane region" description="Helical" evidence="14">
    <location>
        <begin position="149"/>
        <end position="168"/>
    </location>
</feature>
<dbReference type="Proteomes" id="UP001150569">
    <property type="component" value="Unassembled WGS sequence"/>
</dbReference>
<dbReference type="GO" id="GO:0016020">
    <property type="term" value="C:membrane"/>
    <property type="evidence" value="ECO:0007669"/>
    <property type="project" value="UniProtKB-SubCell"/>
</dbReference>
<evidence type="ECO:0000256" key="9">
    <source>
        <dbReference type="ARBA" id="ARBA00023136"/>
    </source>
</evidence>
<organism evidence="16 17">
    <name type="scientific">Tieghemiomyces parasiticus</name>
    <dbReference type="NCBI Taxonomy" id="78921"/>
    <lineage>
        <taxon>Eukaryota</taxon>
        <taxon>Fungi</taxon>
        <taxon>Fungi incertae sedis</taxon>
        <taxon>Zoopagomycota</taxon>
        <taxon>Kickxellomycotina</taxon>
        <taxon>Dimargaritomycetes</taxon>
        <taxon>Dimargaritales</taxon>
        <taxon>Dimargaritaceae</taxon>
        <taxon>Tieghemiomyces</taxon>
    </lineage>
</organism>
<dbReference type="GO" id="GO:0005783">
    <property type="term" value="C:endoplasmic reticulum"/>
    <property type="evidence" value="ECO:0007669"/>
    <property type="project" value="TreeGrafter"/>
</dbReference>
<keyword evidence="5" id="KW-0752">Steroid biosynthesis</keyword>
<keyword evidence="10" id="KW-1207">Sterol metabolism</keyword>
<evidence type="ECO:0000256" key="10">
    <source>
        <dbReference type="ARBA" id="ARBA00023166"/>
    </source>
</evidence>
<evidence type="ECO:0000256" key="6">
    <source>
        <dbReference type="ARBA" id="ARBA00022989"/>
    </source>
</evidence>
<dbReference type="GO" id="GO:0047750">
    <property type="term" value="F:cholestenol delta-isomerase activity"/>
    <property type="evidence" value="ECO:0007669"/>
    <property type="project" value="InterPro"/>
</dbReference>
<keyword evidence="17" id="KW-1185">Reference proteome</keyword>
<evidence type="ECO:0000313" key="17">
    <source>
        <dbReference type="Proteomes" id="UP001150569"/>
    </source>
</evidence>
<evidence type="ECO:0000256" key="7">
    <source>
        <dbReference type="ARBA" id="ARBA00023011"/>
    </source>
</evidence>
<evidence type="ECO:0000256" key="13">
    <source>
        <dbReference type="PROSITE-ProRule" id="PRU01087"/>
    </source>
</evidence>
<accession>A0A9W8AF59</accession>
<proteinExistence type="inferred from homology"/>
<evidence type="ECO:0000256" key="5">
    <source>
        <dbReference type="ARBA" id="ARBA00022955"/>
    </source>
</evidence>
<evidence type="ECO:0000256" key="4">
    <source>
        <dbReference type="ARBA" id="ARBA00022692"/>
    </source>
</evidence>
<evidence type="ECO:0000256" key="2">
    <source>
        <dbReference type="ARBA" id="ARBA00008337"/>
    </source>
</evidence>
<dbReference type="PANTHER" id="PTHR14207">
    <property type="entry name" value="STEROL ISOMERASE"/>
    <property type="match status" value="1"/>
</dbReference>
<evidence type="ECO:0000256" key="3">
    <source>
        <dbReference type="ARBA" id="ARBA00022516"/>
    </source>
</evidence>
<evidence type="ECO:0000256" key="1">
    <source>
        <dbReference type="ARBA" id="ARBA00004141"/>
    </source>
</evidence>
<protein>
    <recommendedName>
        <fullName evidence="15">EXPERA domain-containing protein</fullName>
    </recommendedName>
</protein>
<dbReference type="PANTHER" id="PTHR14207:SF0">
    <property type="entry name" value="3-BETA-HYDROXYSTEROID-DELTA(8),DELTA(7)-ISOMERASE"/>
    <property type="match status" value="1"/>
</dbReference>
<keyword evidence="4 13" id="KW-0812">Transmembrane</keyword>
<dbReference type="GO" id="GO:0004769">
    <property type="term" value="F:steroid Delta-isomerase activity"/>
    <property type="evidence" value="ECO:0007669"/>
    <property type="project" value="TreeGrafter"/>
</dbReference>
<dbReference type="PROSITE" id="PS51751">
    <property type="entry name" value="EXPERA"/>
    <property type="match status" value="1"/>
</dbReference>
<dbReference type="EMBL" id="JANBPT010000244">
    <property type="protein sequence ID" value="KAJ1924990.1"/>
    <property type="molecule type" value="Genomic_DNA"/>
</dbReference>
<evidence type="ECO:0000256" key="11">
    <source>
        <dbReference type="ARBA" id="ARBA00023221"/>
    </source>
</evidence>
<feature type="transmembrane region" description="Helical" evidence="14">
    <location>
        <begin position="183"/>
        <end position="205"/>
    </location>
</feature>
<sequence length="228" mass="25839">MDTVLETVLPAHPYYPATLALPHYIANTLTFQQALGVLGAAILVIGTGATVLLSRRPQLSTCERIVFIWFLVSGSIHLVLEGYFVLNHRTLAGDQRILGQLWKEYSHSDSRYLSSDTFVLLMEAVTAIIDGPLCYLAAFAIYQNSPFRHVVQLSVSIAQMYGDLLYYTTTLFEGFPHCNPHPYYFWFYFVFMNAVWIVIPFSLAWQSGKYLTSAVTRIQALESRKKAH</sequence>
<dbReference type="GO" id="GO:0000247">
    <property type="term" value="F:C-8 sterol isomerase activity"/>
    <property type="evidence" value="ECO:0007669"/>
    <property type="project" value="TreeGrafter"/>
</dbReference>
<comment type="similarity">
    <text evidence="2">Belongs to the EBP family.</text>
</comment>
<keyword evidence="6 13" id="KW-1133">Transmembrane helix</keyword>
<feature type="transmembrane region" description="Helical" evidence="14">
    <location>
        <begin position="65"/>
        <end position="86"/>
    </location>
</feature>
<comment type="subcellular location">
    <subcellularLocation>
        <location evidence="1">Membrane</location>
        <topology evidence="1">Multi-pass membrane protein</topology>
    </subcellularLocation>
</comment>
<keyword evidence="12" id="KW-0413">Isomerase</keyword>
<dbReference type="InterPro" id="IPR033118">
    <property type="entry name" value="EXPERA"/>
</dbReference>
<keyword evidence="9 13" id="KW-0472">Membrane</keyword>
<evidence type="ECO:0000259" key="15">
    <source>
        <dbReference type="PROSITE" id="PS51751"/>
    </source>
</evidence>
<comment type="caution">
    <text evidence="16">The sequence shown here is derived from an EMBL/GenBank/DDBJ whole genome shotgun (WGS) entry which is preliminary data.</text>
</comment>
<feature type="transmembrane region" description="Helical" evidence="14">
    <location>
        <begin position="118"/>
        <end position="142"/>
    </location>
</feature>
<gene>
    <name evidence="16" type="ORF">IWQ60_004850</name>
</gene>
<feature type="domain" description="EXPERA" evidence="15">
    <location>
        <begin position="62"/>
        <end position="204"/>
    </location>
</feature>
<dbReference type="Pfam" id="PF05241">
    <property type="entry name" value="EBP"/>
    <property type="match status" value="1"/>
</dbReference>
<feature type="transmembrane region" description="Helical" evidence="14">
    <location>
        <begin position="31"/>
        <end position="53"/>
    </location>
</feature>
<dbReference type="OrthoDB" id="58557at2759"/>
<keyword evidence="8" id="KW-0443">Lipid metabolism</keyword>
<dbReference type="GO" id="GO:0016126">
    <property type="term" value="P:sterol biosynthetic process"/>
    <property type="evidence" value="ECO:0007669"/>
    <property type="project" value="UniProtKB-KW"/>
</dbReference>
<keyword evidence="7" id="KW-0756">Sterol biosynthesis</keyword>
<reference evidence="16" key="1">
    <citation type="submission" date="2022-07" db="EMBL/GenBank/DDBJ databases">
        <title>Phylogenomic reconstructions and comparative analyses of Kickxellomycotina fungi.</title>
        <authorList>
            <person name="Reynolds N.K."/>
            <person name="Stajich J.E."/>
            <person name="Barry K."/>
            <person name="Grigoriev I.V."/>
            <person name="Crous P."/>
            <person name="Smith M.E."/>
        </authorList>
    </citation>
    <scope>NUCLEOTIDE SEQUENCE</scope>
    <source>
        <strain evidence="16">RSA 861</strain>
    </source>
</reference>
<keyword evidence="11" id="KW-0753">Steroid metabolism</keyword>